<name>A0A183SUI2_SCHSO</name>
<gene>
    <name evidence="1" type="ORF">SSLN_LOCUS7880</name>
</gene>
<sequence length="70" mass="7441">MLLDCACRGSQLDPGTVVETDGLYPGNEGAYLGSLRRIPVEADLLVAYAVQPGLFISFSFDSPLVTFCAV</sequence>
<keyword evidence="2" id="KW-1185">Reference proteome</keyword>
<reference evidence="1 2" key="2">
    <citation type="submission" date="2018-11" db="EMBL/GenBank/DDBJ databases">
        <authorList>
            <consortium name="Pathogen Informatics"/>
        </authorList>
    </citation>
    <scope>NUCLEOTIDE SEQUENCE [LARGE SCALE GENOMIC DNA]</scope>
    <source>
        <strain evidence="1 2">NST_G2</strain>
    </source>
</reference>
<accession>A0A183SUI2</accession>
<evidence type="ECO:0000313" key="1">
    <source>
        <dbReference type="EMBL" id="VDL94265.1"/>
    </source>
</evidence>
<dbReference type="Proteomes" id="UP000275846">
    <property type="component" value="Unassembled WGS sequence"/>
</dbReference>
<dbReference type="EMBL" id="UYSU01034357">
    <property type="protein sequence ID" value="VDL94265.1"/>
    <property type="molecule type" value="Genomic_DNA"/>
</dbReference>
<dbReference type="AlphaFoldDB" id="A0A183SUI2"/>
<evidence type="ECO:0000313" key="2">
    <source>
        <dbReference type="Proteomes" id="UP000275846"/>
    </source>
</evidence>
<dbReference type="WBParaSite" id="SSLN_0000817901-mRNA-1">
    <property type="protein sequence ID" value="SSLN_0000817901-mRNA-1"/>
    <property type="gene ID" value="SSLN_0000817901"/>
</dbReference>
<organism evidence="3">
    <name type="scientific">Schistocephalus solidus</name>
    <name type="common">Tapeworm</name>
    <dbReference type="NCBI Taxonomy" id="70667"/>
    <lineage>
        <taxon>Eukaryota</taxon>
        <taxon>Metazoa</taxon>
        <taxon>Spiralia</taxon>
        <taxon>Lophotrochozoa</taxon>
        <taxon>Platyhelminthes</taxon>
        <taxon>Cestoda</taxon>
        <taxon>Eucestoda</taxon>
        <taxon>Diphyllobothriidea</taxon>
        <taxon>Diphyllobothriidae</taxon>
        <taxon>Schistocephalus</taxon>
    </lineage>
</organism>
<reference evidence="3" key="1">
    <citation type="submission" date="2016-06" db="UniProtKB">
        <authorList>
            <consortium name="WormBaseParasite"/>
        </authorList>
    </citation>
    <scope>IDENTIFICATION</scope>
</reference>
<dbReference type="InterPro" id="IPR029030">
    <property type="entry name" value="Caspase-like_dom_sf"/>
</dbReference>
<dbReference type="Gene3D" id="3.40.50.1460">
    <property type="match status" value="1"/>
</dbReference>
<dbReference type="SUPFAM" id="SSF52129">
    <property type="entry name" value="Caspase-like"/>
    <property type="match status" value="1"/>
</dbReference>
<proteinExistence type="predicted"/>
<protein>
    <submittedName>
        <fullName evidence="1 3">Uncharacterized protein</fullName>
    </submittedName>
</protein>
<evidence type="ECO:0000313" key="3">
    <source>
        <dbReference type="WBParaSite" id="SSLN_0000817901-mRNA-1"/>
    </source>
</evidence>
<dbReference type="STRING" id="70667.A0A183SUI2"/>
<dbReference type="OrthoDB" id="6277334at2759"/>